<dbReference type="SUPFAM" id="SSF54695">
    <property type="entry name" value="POZ domain"/>
    <property type="match status" value="1"/>
</dbReference>
<keyword evidence="3" id="KW-0862">Zinc</keyword>
<accession>A0A084WJL3</accession>
<name>A0A084WJL3_ANOSI</name>
<evidence type="ECO:0000313" key="9">
    <source>
        <dbReference type="Proteomes" id="UP000030765"/>
    </source>
</evidence>
<reference evidence="8" key="2">
    <citation type="submission" date="2020-05" db="UniProtKB">
        <authorList>
            <consortium name="EnsemblMetazoa"/>
        </authorList>
    </citation>
    <scope>IDENTIFICATION</scope>
</reference>
<evidence type="ECO:0000313" key="8">
    <source>
        <dbReference type="EnsemblMetazoa" id="ASIC018434-PA"/>
    </source>
</evidence>
<dbReference type="GO" id="GO:0003006">
    <property type="term" value="P:developmental process involved in reproduction"/>
    <property type="evidence" value="ECO:0007669"/>
    <property type="project" value="UniProtKB-ARBA"/>
</dbReference>
<gene>
    <name evidence="7" type="ORF">ZHAS_00018434</name>
</gene>
<feature type="domain" description="BTB" evidence="5">
    <location>
        <begin position="228"/>
        <end position="301"/>
    </location>
</feature>
<dbReference type="PROSITE" id="PS00028">
    <property type="entry name" value="ZINC_FINGER_C2H2_1"/>
    <property type="match status" value="2"/>
</dbReference>
<evidence type="ECO:0000259" key="6">
    <source>
        <dbReference type="PROSITE" id="PS50157"/>
    </source>
</evidence>
<protein>
    <submittedName>
        <fullName evidence="7">AGAP005748-PA-like protein</fullName>
    </submittedName>
</protein>
<feature type="compositionally biased region" description="Low complexity" evidence="4">
    <location>
        <begin position="401"/>
        <end position="411"/>
    </location>
</feature>
<dbReference type="InterPro" id="IPR000210">
    <property type="entry name" value="BTB/POZ_dom"/>
</dbReference>
<dbReference type="VEuPathDB" id="VectorBase:ASIC018434"/>
<dbReference type="EnsemblMetazoa" id="ASIC018434-RA">
    <property type="protein sequence ID" value="ASIC018434-PA"/>
    <property type="gene ID" value="ASIC018434"/>
</dbReference>
<feature type="compositionally biased region" description="Polar residues" evidence="4">
    <location>
        <begin position="566"/>
        <end position="587"/>
    </location>
</feature>
<feature type="compositionally biased region" description="Pro residues" evidence="4">
    <location>
        <begin position="369"/>
        <end position="387"/>
    </location>
</feature>
<evidence type="ECO:0000313" key="7">
    <source>
        <dbReference type="EMBL" id="KFB50407.1"/>
    </source>
</evidence>
<dbReference type="EMBL" id="KE525348">
    <property type="protein sequence ID" value="KFB50407.1"/>
    <property type="molecule type" value="Genomic_DNA"/>
</dbReference>
<dbReference type="SMART" id="SM00355">
    <property type="entry name" value="ZnF_C2H2"/>
    <property type="match status" value="2"/>
</dbReference>
<dbReference type="GO" id="GO:0006357">
    <property type="term" value="P:regulation of transcription by RNA polymerase II"/>
    <property type="evidence" value="ECO:0007669"/>
    <property type="project" value="TreeGrafter"/>
</dbReference>
<evidence type="ECO:0000259" key="5">
    <source>
        <dbReference type="PROSITE" id="PS50097"/>
    </source>
</evidence>
<proteinExistence type="predicted"/>
<feature type="region of interest" description="Disordered" evidence="4">
    <location>
        <begin position="100"/>
        <end position="170"/>
    </location>
</feature>
<feature type="domain" description="C2H2-type" evidence="6">
    <location>
        <begin position="689"/>
        <end position="715"/>
    </location>
</feature>
<dbReference type="GO" id="GO:0048513">
    <property type="term" value="P:animal organ development"/>
    <property type="evidence" value="ECO:0007669"/>
    <property type="project" value="UniProtKB-ARBA"/>
</dbReference>
<dbReference type="InterPro" id="IPR044822">
    <property type="entry name" value="Myb_DNA-bind_4"/>
</dbReference>
<evidence type="ECO:0000256" key="3">
    <source>
        <dbReference type="PROSITE-ProRule" id="PRU00042"/>
    </source>
</evidence>
<keyword evidence="3" id="KW-0479">Metal-binding</keyword>
<dbReference type="EMBL" id="ATLV01024038">
    <property type="status" value="NOT_ANNOTATED_CDS"/>
    <property type="molecule type" value="Genomic_DNA"/>
</dbReference>
<keyword evidence="3" id="KW-0863">Zinc-finger</keyword>
<sequence length="715" mass="79905">MDEENGWVKEEVEELIAILKEREILCQPEGKKTRALDTFKVVADDLRSIGMYRTPDQIRTKLRTLRKQYFKASRSRNKNAHRACAYFPLLHDLFTDAQKKRDAKEAQAELSHQRHQQRHQEKKHQLGNVTGTNYHSRSSTIRSVSGSSISSMPSPQSYHNGYDHHQHHHYQRHKYSASIPFGANYDLNRRHVSPVRQVIPDKYHLKLNEYQPNLNNSLANLCKNDRYADVLLFVCNDEDTIAIPAHRLILGTFSSYFANVFEKANLLSLQTIPIVLPPMITRSATHCLLQYMYTGEAIVPAEMLDEVMQCGELLRIYGFCKKMAPSMLSQKGQPGLVSMPLVSVTKNLSMDPEPPVSNPRKRKHTISPRPTPSPTPTPSRSPTPPPASSVVSEKTPPSVPTQPTVPVVPVEKPLPVPEKPDEPVVRPEAKSVTPPPEHKEPKKEISDDVAPAQGKRSPREMDLTAEQTRKQTATDAIPETPHPDTPPSLPPSPACSRTSRAPSPPCPVSPPTPISIPPPTPTPAPALGQRKSPEKTRSPPRDIIEELDNMVTLTSDESMMEIVTKSPGSRNSPFSTHTNSPIGTNDENGPKLEALIEFDYDELNLPNTSMDDQPCVDLDNEDDDDDDHQLGTPLDQLVYSRLNCQLCHESFTTPTGWVQHVSGHCIMDQGLVKRRRISSNDGNSLDSAFRCDMCSSYFISAYDWQSHVAEAHEGA</sequence>
<dbReference type="Pfam" id="PF00651">
    <property type="entry name" value="BTB"/>
    <property type="match status" value="1"/>
</dbReference>
<dbReference type="GO" id="GO:0008270">
    <property type="term" value="F:zinc ion binding"/>
    <property type="evidence" value="ECO:0007669"/>
    <property type="project" value="UniProtKB-KW"/>
</dbReference>
<dbReference type="InterPro" id="IPR011333">
    <property type="entry name" value="SKP1/BTB/POZ_sf"/>
</dbReference>
<dbReference type="OrthoDB" id="7741936at2759"/>
<dbReference type="Gene3D" id="3.30.710.10">
    <property type="entry name" value="Potassium Channel Kv1.1, Chain A"/>
    <property type="match status" value="1"/>
</dbReference>
<dbReference type="SMART" id="SM00225">
    <property type="entry name" value="BTB"/>
    <property type="match status" value="1"/>
</dbReference>
<dbReference type="STRING" id="74873.A0A084WJL3"/>
<dbReference type="Proteomes" id="UP000030765">
    <property type="component" value="Unassembled WGS sequence"/>
</dbReference>
<dbReference type="VEuPathDB" id="VectorBase:ASIS002948"/>
<dbReference type="OMA" id="HYEESAC"/>
<dbReference type="PROSITE" id="PS50097">
    <property type="entry name" value="BTB"/>
    <property type="match status" value="1"/>
</dbReference>
<dbReference type="InterPro" id="IPR013087">
    <property type="entry name" value="Znf_C2H2_type"/>
</dbReference>
<dbReference type="GO" id="GO:0048468">
    <property type="term" value="P:cell development"/>
    <property type="evidence" value="ECO:0007669"/>
    <property type="project" value="UniProtKB-ARBA"/>
</dbReference>
<dbReference type="AlphaFoldDB" id="A0A084WJL3"/>
<feature type="compositionally biased region" description="Basic residues" evidence="4">
    <location>
        <begin position="113"/>
        <end position="122"/>
    </location>
</feature>
<dbReference type="InterPro" id="IPR051095">
    <property type="entry name" value="Dros_DevTransReg"/>
</dbReference>
<evidence type="ECO:0000256" key="2">
    <source>
        <dbReference type="ARBA" id="ARBA00023242"/>
    </source>
</evidence>
<dbReference type="GO" id="GO:0005634">
    <property type="term" value="C:nucleus"/>
    <property type="evidence" value="ECO:0007669"/>
    <property type="project" value="UniProtKB-SubCell"/>
</dbReference>
<feature type="region of interest" description="Disordered" evidence="4">
    <location>
        <begin position="564"/>
        <end position="589"/>
    </location>
</feature>
<feature type="region of interest" description="Disordered" evidence="4">
    <location>
        <begin position="347"/>
        <end position="544"/>
    </location>
</feature>
<evidence type="ECO:0000256" key="4">
    <source>
        <dbReference type="SAM" id="MobiDB-lite"/>
    </source>
</evidence>
<reference evidence="7 9" key="1">
    <citation type="journal article" date="2014" name="BMC Genomics">
        <title>Genome sequence of Anopheles sinensis provides insight into genetics basis of mosquito competence for malaria parasites.</title>
        <authorList>
            <person name="Zhou D."/>
            <person name="Zhang D."/>
            <person name="Ding G."/>
            <person name="Shi L."/>
            <person name="Hou Q."/>
            <person name="Ye Y."/>
            <person name="Xu Y."/>
            <person name="Zhou H."/>
            <person name="Xiong C."/>
            <person name="Li S."/>
            <person name="Yu J."/>
            <person name="Hong S."/>
            <person name="Yu X."/>
            <person name="Zou P."/>
            <person name="Chen C."/>
            <person name="Chang X."/>
            <person name="Wang W."/>
            <person name="Lv Y."/>
            <person name="Sun Y."/>
            <person name="Ma L."/>
            <person name="Shen B."/>
            <person name="Zhu C."/>
        </authorList>
    </citation>
    <scope>NUCLEOTIDE SEQUENCE [LARGE SCALE GENOMIC DNA]</scope>
</reference>
<feature type="compositionally biased region" description="Basic and acidic residues" evidence="4">
    <location>
        <begin position="531"/>
        <end position="544"/>
    </location>
</feature>
<evidence type="ECO:0000256" key="1">
    <source>
        <dbReference type="ARBA" id="ARBA00004123"/>
    </source>
</evidence>
<keyword evidence="9" id="KW-1185">Reference proteome</keyword>
<organism evidence="7">
    <name type="scientific">Anopheles sinensis</name>
    <name type="common">Mosquito</name>
    <dbReference type="NCBI Taxonomy" id="74873"/>
    <lineage>
        <taxon>Eukaryota</taxon>
        <taxon>Metazoa</taxon>
        <taxon>Ecdysozoa</taxon>
        <taxon>Arthropoda</taxon>
        <taxon>Hexapoda</taxon>
        <taxon>Insecta</taxon>
        <taxon>Pterygota</taxon>
        <taxon>Neoptera</taxon>
        <taxon>Endopterygota</taxon>
        <taxon>Diptera</taxon>
        <taxon>Nematocera</taxon>
        <taxon>Culicoidea</taxon>
        <taxon>Culicidae</taxon>
        <taxon>Anophelinae</taxon>
        <taxon>Anopheles</taxon>
    </lineage>
</organism>
<keyword evidence="2" id="KW-0539">Nucleus</keyword>
<dbReference type="Pfam" id="PF13837">
    <property type="entry name" value="Myb_DNA-bind_4"/>
    <property type="match status" value="1"/>
</dbReference>
<feature type="compositionally biased region" description="Pro residues" evidence="4">
    <location>
        <begin position="502"/>
        <end position="524"/>
    </location>
</feature>
<feature type="compositionally biased region" description="Low complexity" evidence="4">
    <location>
        <begin position="136"/>
        <end position="160"/>
    </location>
</feature>
<feature type="compositionally biased region" description="Basic and acidic residues" evidence="4">
    <location>
        <begin position="418"/>
        <end position="429"/>
    </location>
</feature>
<feature type="compositionally biased region" description="Pro residues" evidence="4">
    <location>
        <begin position="483"/>
        <end position="493"/>
    </location>
</feature>
<dbReference type="PANTHER" id="PTHR23110:SF93">
    <property type="entry name" value="ZINC FINGER AND BTB DOMAIN-CONTAINING PROTEIN 14-LIKE PROTEIN"/>
    <property type="match status" value="1"/>
</dbReference>
<comment type="subcellular location">
    <subcellularLocation>
        <location evidence="1">Nucleus</location>
    </subcellularLocation>
</comment>
<dbReference type="PANTHER" id="PTHR23110">
    <property type="entry name" value="BTB DOMAIN TRANSCRIPTION FACTOR"/>
    <property type="match status" value="1"/>
</dbReference>
<dbReference type="Gene3D" id="1.10.10.60">
    <property type="entry name" value="Homeodomain-like"/>
    <property type="match status" value="1"/>
</dbReference>
<feature type="compositionally biased region" description="Basic and acidic residues" evidence="4">
    <location>
        <begin position="436"/>
        <end position="446"/>
    </location>
</feature>
<dbReference type="PROSITE" id="PS50157">
    <property type="entry name" value="ZINC_FINGER_C2H2_2"/>
    <property type="match status" value="1"/>
</dbReference>
<dbReference type="Gene3D" id="3.30.160.60">
    <property type="entry name" value="Classic Zinc Finger"/>
    <property type="match status" value="1"/>
</dbReference>